<dbReference type="Pfam" id="PF08668">
    <property type="entry name" value="HDOD"/>
    <property type="match status" value="1"/>
</dbReference>
<dbReference type="PIRSF" id="PIRSF036888">
    <property type="entry name" value="HDGYPm_UCP036888"/>
    <property type="match status" value="1"/>
</dbReference>
<dbReference type="Proteomes" id="UP000295375">
    <property type="component" value="Unassembled WGS sequence"/>
</dbReference>
<protein>
    <submittedName>
        <fullName evidence="3">HD-like signal output (HDOD) protein</fullName>
    </submittedName>
</protein>
<feature type="coiled-coil region" evidence="1">
    <location>
        <begin position="426"/>
        <end position="453"/>
    </location>
</feature>
<gene>
    <name evidence="3" type="ORF">EV696_101179</name>
</gene>
<dbReference type="Gene3D" id="1.10.3210.10">
    <property type="entry name" value="Hypothetical protein af1432"/>
    <property type="match status" value="1"/>
</dbReference>
<accession>A0A4V3D8D3</accession>
<proteinExistence type="predicted"/>
<dbReference type="InterPro" id="IPR007214">
    <property type="entry name" value="YbaK/aa-tRNA-synth-assoc-dom"/>
</dbReference>
<dbReference type="InterPro" id="IPR014627">
    <property type="entry name" value="UCP036888_HDGYP-like"/>
</dbReference>
<dbReference type="InterPro" id="IPR052340">
    <property type="entry name" value="RNase_Y/CdgJ"/>
</dbReference>
<evidence type="ECO:0000256" key="1">
    <source>
        <dbReference type="SAM" id="Coils"/>
    </source>
</evidence>
<dbReference type="SUPFAM" id="SSF109604">
    <property type="entry name" value="HD-domain/PDEase-like"/>
    <property type="match status" value="1"/>
</dbReference>
<dbReference type="AlphaFoldDB" id="A0A4V3D8D3"/>
<keyword evidence="4" id="KW-1185">Reference proteome</keyword>
<dbReference type="SUPFAM" id="SSF55826">
    <property type="entry name" value="YbaK/ProRS associated domain"/>
    <property type="match status" value="1"/>
</dbReference>
<organism evidence="3 4">
    <name type="scientific">Permianibacter aggregans</name>
    <dbReference type="NCBI Taxonomy" id="1510150"/>
    <lineage>
        <taxon>Bacteria</taxon>
        <taxon>Pseudomonadati</taxon>
        <taxon>Pseudomonadota</taxon>
        <taxon>Gammaproteobacteria</taxon>
        <taxon>Pseudomonadales</taxon>
        <taxon>Pseudomonadaceae</taxon>
        <taxon>Permianibacter</taxon>
    </lineage>
</organism>
<dbReference type="PANTHER" id="PTHR33525:SF3">
    <property type="entry name" value="RIBONUCLEASE Y"/>
    <property type="match status" value="1"/>
</dbReference>
<name>A0A4V3D8D3_9GAMM</name>
<evidence type="ECO:0000313" key="4">
    <source>
        <dbReference type="Proteomes" id="UP000295375"/>
    </source>
</evidence>
<dbReference type="CDD" id="cd04332">
    <property type="entry name" value="YbaK_like"/>
    <property type="match status" value="1"/>
</dbReference>
<dbReference type="GO" id="GO:0002161">
    <property type="term" value="F:aminoacyl-tRNA deacylase activity"/>
    <property type="evidence" value="ECO:0007669"/>
    <property type="project" value="InterPro"/>
</dbReference>
<dbReference type="Pfam" id="PF04073">
    <property type="entry name" value="tRNA_edit"/>
    <property type="match status" value="1"/>
</dbReference>
<dbReference type="InterPro" id="IPR036754">
    <property type="entry name" value="YbaK/aa-tRNA-synt-asso_dom_sf"/>
</dbReference>
<dbReference type="EMBL" id="SNYM01000001">
    <property type="protein sequence ID" value="TDQ51207.1"/>
    <property type="molecule type" value="Genomic_DNA"/>
</dbReference>
<reference evidence="3 4" key="1">
    <citation type="submission" date="2019-03" db="EMBL/GenBank/DDBJ databases">
        <title>Genomic Encyclopedia of Type Strains, Phase IV (KMG-IV): sequencing the most valuable type-strain genomes for metagenomic binning, comparative biology and taxonomic classification.</title>
        <authorList>
            <person name="Goeker M."/>
        </authorList>
    </citation>
    <scope>NUCLEOTIDE SEQUENCE [LARGE SCALE GENOMIC DNA]</scope>
    <source>
        <strain evidence="3 4">DSM 103792</strain>
    </source>
</reference>
<evidence type="ECO:0000313" key="3">
    <source>
        <dbReference type="EMBL" id="TDQ51207.1"/>
    </source>
</evidence>
<keyword evidence="1" id="KW-0175">Coiled coil</keyword>
<dbReference type="PANTHER" id="PTHR33525">
    <property type="match status" value="1"/>
</dbReference>
<dbReference type="Gene3D" id="3.90.960.10">
    <property type="entry name" value="YbaK/aminoacyl-tRNA synthetase-associated domain"/>
    <property type="match status" value="1"/>
</dbReference>
<feature type="domain" description="HDOD" evidence="2">
    <location>
        <begin position="188"/>
        <end position="388"/>
    </location>
</feature>
<evidence type="ECO:0000259" key="2">
    <source>
        <dbReference type="PROSITE" id="PS51833"/>
    </source>
</evidence>
<comment type="caution">
    <text evidence="3">The sequence shown here is derived from an EMBL/GenBank/DDBJ whole genome shotgun (WGS) entry which is preliminary data.</text>
</comment>
<sequence>MSARLKQWLKDASAEFASIACPEHSDPASIASHLNIPPSALARVVPLRDNNGRIAAIIPADHMLDFNAIKQHCLRDLDVMSASDADKYFSGCVPSCRPAFAMAYGWPCIADVQLLDNDDIYIEAGNGREILRFSKAEFGRLLGDALQSTISVSPQTLTGVATPSQDNEVISHFLPMRFKNRVQETFDLPPMPEIAQEIMMLRADPNASARDLATVVSKDPSLAAQIMSWANSPYYGYAGRIPSLEMAIMRVLGFEMVLNLSLGIAVGRSLNVPREGPLGLKAFWTQAVLCAVLAERLCQRMPSKIRPQRGMVYLSGLLHNFGHLLLGHVFPPQFYLVNRYVEANPSIAVDVIEKYVLGVSHEEIGAWLMQAWQMPEELVTAVRWHHQEEFTSPFAIYSNIVLIANRLLKRIGVGDEGNGALPAAVLASLKIEAADAEAELQMLQENQHDLTMISQKLVA</sequence>
<dbReference type="PROSITE" id="PS51833">
    <property type="entry name" value="HDOD"/>
    <property type="match status" value="1"/>
</dbReference>
<dbReference type="InterPro" id="IPR013976">
    <property type="entry name" value="HDOD"/>
</dbReference>